<evidence type="ECO:0000313" key="14">
    <source>
        <dbReference type="EMBL" id="TIB40476.1"/>
    </source>
</evidence>
<evidence type="ECO:0000256" key="6">
    <source>
        <dbReference type="ARBA" id="ARBA00022982"/>
    </source>
</evidence>
<protein>
    <recommendedName>
        <fullName evidence="10">Cytochrome b-c1 complex subunit 2, mitochondrial</fullName>
    </recommendedName>
</protein>
<reference evidence="15 16" key="1">
    <citation type="submission" date="2019-03" db="EMBL/GenBank/DDBJ databases">
        <title>Sequencing 23 genomes of Wallemia ichthyophaga.</title>
        <authorList>
            <person name="Gostincar C."/>
        </authorList>
    </citation>
    <scope>NUCLEOTIDE SEQUENCE [LARGE SCALE GENOMIC DNA]</scope>
    <source>
        <strain evidence="14 16">EXF-6200</strain>
        <strain evidence="13 15">EXF-8621</strain>
    </source>
</reference>
<keyword evidence="3" id="KW-0679">Respiratory chain</keyword>
<name>A0A4T0LE39_WALIC</name>
<feature type="domain" description="Peptidase M16 C-terminal" evidence="12">
    <location>
        <begin position="161"/>
        <end position="329"/>
    </location>
</feature>
<evidence type="ECO:0000256" key="4">
    <source>
        <dbReference type="ARBA" id="ARBA00022792"/>
    </source>
</evidence>
<sequence>MQRSLVLNSTNNFKTAFKPSLASSINLVFNAGTRFEDTQGVANVLKNFAFRDTQNRSSLRQVREAEAAGGVLYSSLTRDNLTLSADFIPGHEDLFLSLLADVVKSTKFAPHEYKEVVKPAIDSEVNAAQRNPLIQAIDAAHTIAFRRGLGNSLFSASEQPVDLQDVKKFASKVYSADNVAFLTTGQSDFSSNLSSYFNDLTATGQVSSQPSKYFGGEQRYSLSHDGHSHPSAFIAWGSTSPSPAHNVLAELLGGQSNIKWSRGLSPLSAIEEGNVNALNFDYSDANLFGFTVESSTDLNVKTASQKAVAALKAVAQNGVESAQLQSAIAKSKFNYTLYADSAQGWKQLNGEGLINNNLKSLDQVLGEFDGVSTTSIQQAAAHLLDNKVTLVTVGGRDAPYADELHL</sequence>
<dbReference type="GO" id="GO:0005743">
    <property type="term" value="C:mitochondrial inner membrane"/>
    <property type="evidence" value="ECO:0007669"/>
    <property type="project" value="UniProtKB-SubCell"/>
</dbReference>
<evidence type="ECO:0000256" key="2">
    <source>
        <dbReference type="ARBA" id="ARBA00022448"/>
    </source>
</evidence>
<dbReference type="InterPro" id="IPR050361">
    <property type="entry name" value="MPP/UQCRC_Complex"/>
</dbReference>
<evidence type="ECO:0000313" key="13">
    <source>
        <dbReference type="EMBL" id="TIB13233.1"/>
    </source>
</evidence>
<dbReference type="AlphaFoldDB" id="A0A4T0LE39"/>
<organism evidence="14 16">
    <name type="scientific">Wallemia ichthyophaga</name>
    <dbReference type="NCBI Taxonomy" id="245174"/>
    <lineage>
        <taxon>Eukaryota</taxon>
        <taxon>Fungi</taxon>
        <taxon>Dikarya</taxon>
        <taxon>Basidiomycota</taxon>
        <taxon>Wallemiomycotina</taxon>
        <taxon>Wallemiomycetes</taxon>
        <taxon>Wallemiales</taxon>
        <taxon>Wallemiaceae</taxon>
        <taxon>Wallemia</taxon>
    </lineage>
</organism>
<evidence type="ECO:0000256" key="3">
    <source>
        <dbReference type="ARBA" id="ARBA00022660"/>
    </source>
</evidence>
<dbReference type="InterPro" id="IPR007863">
    <property type="entry name" value="Peptidase_M16_C"/>
</dbReference>
<evidence type="ECO:0000313" key="16">
    <source>
        <dbReference type="Proteomes" id="UP000310689"/>
    </source>
</evidence>
<feature type="domain" description="Peptidase M16 N-terminal" evidence="11">
    <location>
        <begin position="21"/>
        <end position="155"/>
    </location>
</feature>
<dbReference type="OrthoDB" id="6369905at2759"/>
<gene>
    <name evidence="14" type="ORF">E3P86_00656</name>
    <name evidence="13" type="ORF">E3P90_01688</name>
</gene>
<dbReference type="InterPro" id="IPR011249">
    <property type="entry name" value="Metalloenz_LuxS/M16"/>
</dbReference>
<evidence type="ECO:0000256" key="10">
    <source>
        <dbReference type="ARBA" id="ARBA00040751"/>
    </source>
</evidence>
<evidence type="ECO:0000256" key="1">
    <source>
        <dbReference type="ARBA" id="ARBA00004443"/>
    </source>
</evidence>
<dbReference type="EMBL" id="SPOF01000015">
    <property type="protein sequence ID" value="TIB13233.1"/>
    <property type="molecule type" value="Genomic_DNA"/>
</dbReference>
<accession>A0A4T0LE39</accession>
<dbReference type="PANTHER" id="PTHR11851:SF209">
    <property type="entry name" value="CYTOCHROME B-C1 COMPLEX SUBUNIT 2, MITOCHONDRIAL"/>
    <property type="match status" value="1"/>
</dbReference>
<evidence type="ECO:0000256" key="8">
    <source>
        <dbReference type="ARBA" id="ARBA00023136"/>
    </source>
</evidence>
<evidence type="ECO:0000259" key="12">
    <source>
        <dbReference type="Pfam" id="PF05193"/>
    </source>
</evidence>
<keyword evidence="8" id="KW-0472">Membrane</keyword>
<keyword evidence="5" id="KW-0809">Transit peptide</keyword>
<comment type="similarity">
    <text evidence="9">Belongs to the peptidase M16 family. UQCRC2/QCR2 subfamily.</text>
</comment>
<comment type="caution">
    <text evidence="14">The sequence shown here is derived from an EMBL/GenBank/DDBJ whole genome shotgun (WGS) entry which is preliminary data.</text>
</comment>
<evidence type="ECO:0000256" key="7">
    <source>
        <dbReference type="ARBA" id="ARBA00023128"/>
    </source>
</evidence>
<dbReference type="Gene3D" id="3.30.830.10">
    <property type="entry name" value="Metalloenzyme, LuxS/M16 peptidase-like"/>
    <property type="match status" value="2"/>
</dbReference>
<dbReference type="GO" id="GO:0046872">
    <property type="term" value="F:metal ion binding"/>
    <property type="evidence" value="ECO:0007669"/>
    <property type="project" value="InterPro"/>
</dbReference>
<keyword evidence="2" id="KW-0813">Transport</keyword>
<keyword evidence="7" id="KW-0496">Mitochondrion</keyword>
<evidence type="ECO:0000313" key="15">
    <source>
        <dbReference type="Proteomes" id="UP000306954"/>
    </source>
</evidence>
<keyword evidence="4" id="KW-0999">Mitochondrion inner membrane</keyword>
<evidence type="ECO:0000259" key="11">
    <source>
        <dbReference type="Pfam" id="PF00675"/>
    </source>
</evidence>
<evidence type="ECO:0000256" key="9">
    <source>
        <dbReference type="ARBA" id="ARBA00038146"/>
    </source>
</evidence>
<comment type="subcellular location">
    <subcellularLocation>
        <location evidence="1">Mitochondrion inner membrane</location>
        <topology evidence="1">Peripheral membrane protein</topology>
        <orientation evidence="1">Matrix side</orientation>
    </subcellularLocation>
</comment>
<evidence type="ECO:0000256" key="5">
    <source>
        <dbReference type="ARBA" id="ARBA00022946"/>
    </source>
</evidence>
<dbReference type="Pfam" id="PF00675">
    <property type="entry name" value="Peptidase_M16"/>
    <property type="match status" value="1"/>
</dbReference>
<dbReference type="PANTHER" id="PTHR11851">
    <property type="entry name" value="METALLOPROTEASE"/>
    <property type="match status" value="1"/>
</dbReference>
<proteinExistence type="inferred from homology"/>
<dbReference type="Proteomes" id="UP000306954">
    <property type="component" value="Unassembled WGS sequence"/>
</dbReference>
<dbReference type="Proteomes" id="UP000310689">
    <property type="component" value="Unassembled WGS sequence"/>
</dbReference>
<dbReference type="InterPro" id="IPR011765">
    <property type="entry name" value="Pept_M16_N"/>
</dbReference>
<dbReference type="Pfam" id="PF05193">
    <property type="entry name" value="Peptidase_M16_C"/>
    <property type="match status" value="1"/>
</dbReference>
<dbReference type="EMBL" id="SPOI01000015">
    <property type="protein sequence ID" value="TIB40476.1"/>
    <property type="molecule type" value="Genomic_DNA"/>
</dbReference>
<keyword evidence="6" id="KW-0249">Electron transport</keyword>
<dbReference type="SUPFAM" id="SSF63411">
    <property type="entry name" value="LuxS/MPP-like metallohydrolase"/>
    <property type="match status" value="2"/>
</dbReference>